<dbReference type="Proteomes" id="UP000619260">
    <property type="component" value="Unassembled WGS sequence"/>
</dbReference>
<proteinExistence type="predicted"/>
<evidence type="ECO:0000313" key="3">
    <source>
        <dbReference type="Proteomes" id="UP000619260"/>
    </source>
</evidence>
<accession>A0A8J4DQC1</accession>
<keyword evidence="1" id="KW-1133">Transmembrane helix</keyword>
<dbReference type="RefSeq" id="WP_203899970.1">
    <property type="nucleotide sequence ID" value="NZ_BOPF01000010.1"/>
</dbReference>
<dbReference type="AlphaFoldDB" id="A0A8J4DQC1"/>
<feature type="transmembrane region" description="Helical" evidence="1">
    <location>
        <begin position="59"/>
        <end position="84"/>
    </location>
</feature>
<keyword evidence="1" id="KW-0812">Transmembrane</keyword>
<organism evidence="2 3">
    <name type="scientific">Virgisporangium aliadipatigenens</name>
    <dbReference type="NCBI Taxonomy" id="741659"/>
    <lineage>
        <taxon>Bacteria</taxon>
        <taxon>Bacillati</taxon>
        <taxon>Actinomycetota</taxon>
        <taxon>Actinomycetes</taxon>
        <taxon>Micromonosporales</taxon>
        <taxon>Micromonosporaceae</taxon>
        <taxon>Virgisporangium</taxon>
    </lineage>
</organism>
<keyword evidence="3" id="KW-1185">Reference proteome</keyword>
<comment type="caution">
    <text evidence="2">The sequence shown here is derived from an EMBL/GenBank/DDBJ whole genome shotgun (WGS) entry which is preliminary data.</text>
</comment>
<keyword evidence="1" id="KW-0472">Membrane</keyword>
<reference evidence="2" key="1">
    <citation type="submission" date="2021-01" db="EMBL/GenBank/DDBJ databases">
        <title>Whole genome shotgun sequence of Virgisporangium aliadipatigenens NBRC 105644.</title>
        <authorList>
            <person name="Komaki H."/>
            <person name="Tamura T."/>
        </authorList>
    </citation>
    <scope>NUCLEOTIDE SEQUENCE</scope>
    <source>
        <strain evidence="2">NBRC 105644</strain>
    </source>
</reference>
<feature type="transmembrane region" description="Helical" evidence="1">
    <location>
        <begin position="273"/>
        <end position="293"/>
    </location>
</feature>
<evidence type="ECO:0000256" key="1">
    <source>
        <dbReference type="SAM" id="Phobius"/>
    </source>
</evidence>
<sequence>MDAPPQKVVALAGSRGLGAHTHTRKGENPLGNLLFCIVGAAVLFGLSALAAWITKLTEIRAIGILTILLALGGLFAFAFGFFMLMRGFSALYVFQSGVVWTQNGSAQSATWGELESLTIARIGEDGEPHGGALVTLDGRSIQFVTRMEEGRDPLVEHLTAAMRHFGRPVLDTGDGPEQSVYQPETSLQNLTLARICAVGGVIGSIALAVLLHVAGLPGPLSAIIGPFLVGLGVIAVGVFIDPRVVRAGQVFIGVSFLVVLLVVIKVFPYNGFLEAGVVLAIEGIIVAVFRKVWVKLPMPRKVGARQKLARRNGWAFVPEATVPVGGPQTVTRLFGVPTGAAHTTGHAVVSGSANAMTFTVYDRLRRPPRMTDRIQTVWVVHLPMALPFVSSRDIVQGSGDEATRAIATPQLVHALQAGALPEFWIEGPFLYSTQLGLPPGAIGPRVDALTRTAVALPWPALQRFARSLT</sequence>
<protein>
    <submittedName>
        <fullName evidence="2">Uncharacterized protein</fullName>
    </submittedName>
</protein>
<evidence type="ECO:0000313" key="2">
    <source>
        <dbReference type="EMBL" id="GIJ46449.1"/>
    </source>
</evidence>
<gene>
    <name evidence="2" type="ORF">Val02_33350</name>
</gene>
<feature type="transmembrane region" description="Helical" evidence="1">
    <location>
        <begin position="192"/>
        <end position="214"/>
    </location>
</feature>
<feature type="transmembrane region" description="Helical" evidence="1">
    <location>
        <begin position="247"/>
        <end position="267"/>
    </location>
</feature>
<name>A0A8J4DQC1_9ACTN</name>
<dbReference type="EMBL" id="BOPF01000010">
    <property type="protein sequence ID" value="GIJ46449.1"/>
    <property type="molecule type" value="Genomic_DNA"/>
</dbReference>
<feature type="transmembrane region" description="Helical" evidence="1">
    <location>
        <begin position="33"/>
        <end position="53"/>
    </location>
</feature>
<feature type="transmembrane region" description="Helical" evidence="1">
    <location>
        <begin position="220"/>
        <end position="240"/>
    </location>
</feature>